<proteinExistence type="predicted"/>
<comment type="caution">
    <text evidence="1">The sequence shown here is derived from an EMBL/GenBank/DDBJ whole genome shotgun (WGS) entry which is preliminary data.</text>
</comment>
<gene>
    <name evidence="1" type="ORF">SD71_19205</name>
</gene>
<protein>
    <recommendedName>
        <fullName evidence="3">DUF2508 domain-containing protein</fullName>
    </recommendedName>
</protein>
<name>A0ABR5A0Z5_9BACL</name>
<dbReference type="Proteomes" id="UP000054526">
    <property type="component" value="Unassembled WGS sequence"/>
</dbReference>
<reference evidence="1 2" key="1">
    <citation type="submission" date="2014-12" db="EMBL/GenBank/DDBJ databases">
        <title>Draft genome sequence of Cohnella kolymensis strain B-2846.</title>
        <authorList>
            <person name="Karlyshev A.V."/>
            <person name="Kudryashova E.B."/>
        </authorList>
    </citation>
    <scope>NUCLEOTIDE SEQUENCE [LARGE SCALE GENOMIC DNA]</scope>
    <source>
        <strain evidence="1 2">VKM B-2846</strain>
    </source>
</reference>
<evidence type="ECO:0000313" key="2">
    <source>
        <dbReference type="Proteomes" id="UP000054526"/>
    </source>
</evidence>
<evidence type="ECO:0008006" key="3">
    <source>
        <dbReference type="Google" id="ProtNLM"/>
    </source>
</evidence>
<organism evidence="1 2">
    <name type="scientific">Cohnella kolymensis</name>
    <dbReference type="NCBI Taxonomy" id="1590652"/>
    <lineage>
        <taxon>Bacteria</taxon>
        <taxon>Bacillati</taxon>
        <taxon>Bacillota</taxon>
        <taxon>Bacilli</taxon>
        <taxon>Bacillales</taxon>
        <taxon>Paenibacillaceae</taxon>
        <taxon>Cohnella</taxon>
    </lineage>
</organism>
<dbReference type="EMBL" id="JXAL01000029">
    <property type="protein sequence ID" value="KIL34582.1"/>
    <property type="molecule type" value="Genomic_DNA"/>
</dbReference>
<accession>A0ABR5A0Z5</accession>
<sequence>MQRSKKMRELIVAESNERQMLIEDVRRAEMEWTMAYSRFHDAVGADHVDYAIYCLEAAERKLAMMLRKAKWHWNHSIAHEESRNLG</sequence>
<keyword evidence="2" id="KW-1185">Reference proteome</keyword>
<dbReference type="RefSeq" id="WP_041066816.1">
    <property type="nucleotide sequence ID" value="NZ_JXAL01000029.1"/>
</dbReference>
<evidence type="ECO:0000313" key="1">
    <source>
        <dbReference type="EMBL" id="KIL34582.1"/>
    </source>
</evidence>